<dbReference type="Proteomes" id="UP000827872">
    <property type="component" value="Linkage Group LG06"/>
</dbReference>
<name>A0ACB8FSC2_9SAUR</name>
<dbReference type="EMBL" id="CM037619">
    <property type="protein sequence ID" value="KAH8008321.1"/>
    <property type="molecule type" value="Genomic_DNA"/>
</dbReference>
<gene>
    <name evidence="1" type="ORF">K3G42_029053</name>
</gene>
<keyword evidence="2" id="KW-1185">Reference proteome</keyword>
<evidence type="ECO:0000313" key="2">
    <source>
        <dbReference type="Proteomes" id="UP000827872"/>
    </source>
</evidence>
<protein>
    <submittedName>
        <fullName evidence="1">Uncharacterized protein</fullName>
    </submittedName>
</protein>
<reference evidence="1" key="1">
    <citation type="submission" date="2021-08" db="EMBL/GenBank/DDBJ databases">
        <title>The first chromosome-level gecko genome reveals the dynamic sex chromosomes of Neotropical dwarf geckos (Sphaerodactylidae: Sphaerodactylus).</title>
        <authorList>
            <person name="Pinto B.J."/>
            <person name="Keating S.E."/>
            <person name="Gamble T."/>
        </authorList>
    </citation>
    <scope>NUCLEOTIDE SEQUENCE</scope>
    <source>
        <strain evidence="1">TG3544</strain>
    </source>
</reference>
<accession>A0ACB8FSC2</accession>
<organism evidence="1 2">
    <name type="scientific">Sphaerodactylus townsendi</name>
    <dbReference type="NCBI Taxonomy" id="933632"/>
    <lineage>
        <taxon>Eukaryota</taxon>
        <taxon>Metazoa</taxon>
        <taxon>Chordata</taxon>
        <taxon>Craniata</taxon>
        <taxon>Vertebrata</taxon>
        <taxon>Euteleostomi</taxon>
        <taxon>Lepidosauria</taxon>
        <taxon>Squamata</taxon>
        <taxon>Bifurcata</taxon>
        <taxon>Gekkota</taxon>
        <taxon>Sphaerodactylidae</taxon>
        <taxon>Sphaerodactylus</taxon>
    </lineage>
</organism>
<proteinExistence type="predicted"/>
<evidence type="ECO:0000313" key="1">
    <source>
        <dbReference type="EMBL" id="KAH8008321.1"/>
    </source>
</evidence>
<sequence length="156" mass="17382">MAAQVALRRQQEIELRKQLTSGLRQLQDSCPSETYNLAKSLKGTKSCKRGAGKKENAEPSNDSEDVLRGATGYLRRQKERSMRKEGSWLPVPCCSKVTELPWALGGHPSPHTAWFPPPLPMPPAPFCQFFPQEHAFHVQTMGVFSPIASPQKVLEV</sequence>
<comment type="caution">
    <text evidence="1">The sequence shown here is derived from an EMBL/GenBank/DDBJ whole genome shotgun (WGS) entry which is preliminary data.</text>
</comment>